<gene>
    <name evidence="1" type="ORF">P1A27_03940</name>
</gene>
<reference evidence="1" key="1">
    <citation type="journal article" date="2023" name="Int. J. Mol. Sci.">
        <title>Antibiotic Resistance/Susceptibility Profiles of Staphylococcus equorum Strains from Cheese, and Genome Analysis for Antibiotic Resistance Genes.</title>
        <authorList>
            <person name="Vazquez L."/>
            <person name="Srednik M.E."/>
            <person name="Rodriguez J."/>
            <person name="Florez A.B."/>
            <person name="Mayo B."/>
        </authorList>
    </citation>
    <scope>NUCLEOTIDE SEQUENCE</scope>
    <source>
        <strain evidence="1">5A3I</strain>
    </source>
</reference>
<accession>A0AAW7AG14</accession>
<comment type="caution">
    <text evidence="1">The sequence shown here is derived from an EMBL/GenBank/DDBJ whole genome shotgun (WGS) entry which is preliminary data.</text>
</comment>
<dbReference type="RefSeq" id="WP_285323000.1">
    <property type="nucleotide sequence ID" value="NZ_JARGCK010000002.1"/>
</dbReference>
<evidence type="ECO:0000313" key="2">
    <source>
        <dbReference type="Proteomes" id="UP001174037"/>
    </source>
</evidence>
<evidence type="ECO:0000313" key="1">
    <source>
        <dbReference type="EMBL" id="MDK9865117.1"/>
    </source>
</evidence>
<proteinExistence type="predicted"/>
<reference evidence="1" key="2">
    <citation type="submission" date="2023-03" db="EMBL/GenBank/DDBJ databases">
        <authorList>
            <person name="Vazquez L."/>
            <person name="Rodriguez J."/>
            <person name="Mayo B."/>
            <person name="Florez A.B."/>
        </authorList>
    </citation>
    <scope>NUCLEOTIDE SEQUENCE</scope>
    <source>
        <strain evidence="1">5A3I</strain>
    </source>
</reference>
<dbReference type="EMBL" id="JARGCK010000002">
    <property type="protein sequence ID" value="MDK9865117.1"/>
    <property type="molecule type" value="Genomic_DNA"/>
</dbReference>
<organism evidence="1 2">
    <name type="scientific">Staphylococcus equorum</name>
    <dbReference type="NCBI Taxonomy" id="246432"/>
    <lineage>
        <taxon>Bacteria</taxon>
        <taxon>Bacillati</taxon>
        <taxon>Bacillota</taxon>
        <taxon>Bacilli</taxon>
        <taxon>Bacillales</taxon>
        <taxon>Staphylococcaceae</taxon>
        <taxon>Staphylococcus</taxon>
    </lineage>
</organism>
<name>A0AAW7AG14_9STAP</name>
<dbReference type="AlphaFoldDB" id="A0AAW7AG14"/>
<dbReference type="Proteomes" id="UP001174037">
    <property type="component" value="Unassembled WGS sequence"/>
</dbReference>
<protein>
    <submittedName>
        <fullName evidence="1">Uncharacterized protein</fullName>
    </submittedName>
</protein>
<sequence length="81" mass="9360">MEKLNFSSLQKEEIIKLIKSKNNKNSECLCDSPKLKVLDGHYYLPLLSAKYGSETITLINILCENCGRLELYSRDFFLVNK</sequence>